<dbReference type="GO" id="GO:0006777">
    <property type="term" value="P:Mo-molybdopterin cofactor biosynthetic process"/>
    <property type="evidence" value="ECO:0007669"/>
    <property type="project" value="UniProtKB-UniRule"/>
</dbReference>
<comment type="catalytic activity">
    <reaction evidence="3">
        <text>molybdopterin + ATP + H(+) = adenylyl-molybdopterin + diphosphate</text>
        <dbReference type="Rhea" id="RHEA:31331"/>
        <dbReference type="ChEBI" id="CHEBI:15378"/>
        <dbReference type="ChEBI" id="CHEBI:30616"/>
        <dbReference type="ChEBI" id="CHEBI:33019"/>
        <dbReference type="ChEBI" id="CHEBI:58698"/>
        <dbReference type="ChEBI" id="CHEBI:62727"/>
    </reaction>
</comment>
<dbReference type="InterPro" id="IPR038987">
    <property type="entry name" value="MoeA-like"/>
</dbReference>
<comment type="catalytic activity">
    <reaction evidence="3">
        <text>adenylyl-molybdopterin + molybdate = Mo-molybdopterin + AMP + H(+)</text>
        <dbReference type="Rhea" id="RHEA:35047"/>
        <dbReference type="ChEBI" id="CHEBI:15378"/>
        <dbReference type="ChEBI" id="CHEBI:36264"/>
        <dbReference type="ChEBI" id="CHEBI:62727"/>
        <dbReference type="ChEBI" id="CHEBI:71302"/>
        <dbReference type="ChEBI" id="CHEBI:456215"/>
    </reaction>
</comment>
<dbReference type="PANTHER" id="PTHR10192">
    <property type="entry name" value="MOLYBDOPTERIN BIOSYNTHESIS PROTEIN"/>
    <property type="match status" value="1"/>
</dbReference>
<dbReference type="AlphaFoldDB" id="A0AAJ0FIB3"/>
<dbReference type="InterPro" id="IPR036135">
    <property type="entry name" value="MoeA_linker/N_sf"/>
</dbReference>
<comment type="similarity">
    <text evidence="3">Belongs to the MoeA family.</text>
</comment>
<comment type="function">
    <text evidence="3">Catalyzes two steps in the biosynthesis of the molybdenum cofactor. In the first step, molybdopterin is adenylated. Subsequently, molybdate is inserted into adenylated molybdopterin and AMP is released.</text>
</comment>
<comment type="cofactor">
    <cofactor evidence="3">
        <name>Mg(2+)</name>
        <dbReference type="ChEBI" id="CHEBI:18420"/>
    </cofactor>
</comment>
<dbReference type="SMART" id="SM00852">
    <property type="entry name" value="MoCF_biosynth"/>
    <property type="match status" value="1"/>
</dbReference>
<organism evidence="5 6">
    <name type="scientific">Phialemonium atrogriseum</name>
    <dbReference type="NCBI Taxonomy" id="1093897"/>
    <lineage>
        <taxon>Eukaryota</taxon>
        <taxon>Fungi</taxon>
        <taxon>Dikarya</taxon>
        <taxon>Ascomycota</taxon>
        <taxon>Pezizomycotina</taxon>
        <taxon>Sordariomycetes</taxon>
        <taxon>Sordariomycetidae</taxon>
        <taxon>Cephalothecales</taxon>
        <taxon>Cephalothecaceae</taxon>
        <taxon>Phialemonium</taxon>
    </lineage>
</organism>
<dbReference type="GeneID" id="85305776"/>
<dbReference type="CDD" id="cd00887">
    <property type="entry name" value="MoeA"/>
    <property type="match status" value="1"/>
</dbReference>
<reference evidence="5" key="1">
    <citation type="submission" date="2023-06" db="EMBL/GenBank/DDBJ databases">
        <title>Genome-scale phylogeny and comparative genomics of the fungal order Sordariales.</title>
        <authorList>
            <consortium name="Lawrence Berkeley National Laboratory"/>
            <person name="Hensen N."/>
            <person name="Bonometti L."/>
            <person name="Westerberg I."/>
            <person name="Brannstrom I.O."/>
            <person name="Guillou S."/>
            <person name="Cros-Aarteil S."/>
            <person name="Calhoun S."/>
            <person name="Haridas S."/>
            <person name="Kuo A."/>
            <person name="Mondo S."/>
            <person name="Pangilinan J."/>
            <person name="Riley R."/>
            <person name="Labutti K."/>
            <person name="Andreopoulos B."/>
            <person name="Lipzen A."/>
            <person name="Chen C."/>
            <person name="Yanf M."/>
            <person name="Daum C."/>
            <person name="Ng V."/>
            <person name="Clum A."/>
            <person name="Steindorff A."/>
            <person name="Ohm R."/>
            <person name="Martin F."/>
            <person name="Silar P."/>
            <person name="Natvig D."/>
            <person name="Lalanne C."/>
            <person name="Gautier V."/>
            <person name="Ament-Velasquez S.L."/>
            <person name="Kruys A."/>
            <person name="Hutchinson M.I."/>
            <person name="Powell A.J."/>
            <person name="Barry K."/>
            <person name="Miller A.N."/>
            <person name="Grigoriev I.V."/>
            <person name="Debuchy R."/>
            <person name="Gladieux P."/>
            <person name="Thoren M.H."/>
            <person name="Johannesson H."/>
        </authorList>
    </citation>
    <scope>NUCLEOTIDE SEQUENCE</scope>
    <source>
        <strain evidence="5">8032-3</strain>
    </source>
</reference>
<name>A0AAJ0FIB3_9PEZI</name>
<protein>
    <recommendedName>
        <fullName evidence="2">molybdopterin adenylyltransferase</fullName>
        <ecNumber evidence="2">2.7.7.75</ecNumber>
    </recommendedName>
</protein>
<comment type="pathway">
    <text evidence="3">Cofactor biosynthesis; molybdopterin biosynthesis.</text>
</comment>
<proteinExistence type="inferred from homology"/>
<feature type="domain" description="MoaB/Mog" evidence="4">
    <location>
        <begin position="202"/>
        <end position="341"/>
    </location>
</feature>
<comment type="similarity">
    <text evidence="1">In the C-terminal section; belongs to the MoeA family.</text>
</comment>
<dbReference type="Gene3D" id="2.170.190.11">
    <property type="entry name" value="Molybdopterin biosynthesis moea protein, domain 3"/>
    <property type="match status" value="1"/>
</dbReference>
<dbReference type="Gene3D" id="3.40.980.10">
    <property type="entry name" value="MoaB/Mog-like domain"/>
    <property type="match status" value="1"/>
</dbReference>
<dbReference type="GO" id="GO:0005829">
    <property type="term" value="C:cytosol"/>
    <property type="evidence" value="ECO:0007669"/>
    <property type="project" value="TreeGrafter"/>
</dbReference>
<evidence type="ECO:0000313" key="6">
    <source>
        <dbReference type="Proteomes" id="UP001244011"/>
    </source>
</evidence>
<dbReference type="GO" id="GO:0061599">
    <property type="term" value="F:molybdopterin molybdotransferase activity"/>
    <property type="evidence" value="ECO:0007669"/>
    <property type="project" value="UniProtKB-UniRule"/>
</dbReference>
<dbReference type="NCBIfam" id="TIGR00177">
    <property type="entry name" value="molyb_syn"/>
    <property type="match status" value="1"/>
</dbReference>
<dbReference type="GO" id="GO:0005524">
    <property type="term" value="F:ATP binding"/>
    <property type="evidence" value="ECO:0007669"/>
    <property type="project" value="UniProtKB-UniRule"/>
</dbReference>
<dbReference type="InterPro" id="IPR036688">
    <property type="entry name" value="MoeA_C_domain_IV_sf"/>
</dbReference>
<evidence type="ECO:0000259" key="4">
    <source>
        <dbReference type="SMART" id="SM00852"/>
    </source>
</evidence>
<keyword evidence="3" id="KW-0460">Magnesium</keyword>
<dbReference type="InterPro" id="IPR005110">
    <property type="entry name" value="MoeA_linker/N"/>
</dbReference>
<dbReference type="RefSeq" id="XP_060280416.1">
    <property type="nucleotide sequence ID" value="XM_060422589.1"/>
</dbReference>
<dbReference type="InterPro" id="IPR001453">
    <property type="entry name" value="MoaB/Mog_dom"/>
</dbReference>
<keyword evidence="3" id="KW-0479">Metal-binding</keyword>
<dbReference type="Gene3D" id="2.40.340.10">
    <property type="entry name" value="MoeA, C-terminal, domain IV"/>
    <property type="match status" value="1"/>
</dbReference>
<accession>A0AAJ0FIB3</accession>
<evidence type="ECO:0000256" key="1">
    <source>
        <dbReference type="ARBA" id="ARBA00008339"/>
    </source>
</evidence>
<dbReference type="PANTHER" id="PTHR10192:SF30">
    <property type="entry name" value="MOLYBDOPTERIN ADENYLYLTRANSFERASE"/>
    <property type="match status" value="1"/>
</dbReference>
<keyword evidence="3" id="KW-0500">Molybdenum</keyword>
<dbReference type="Gene3D" id="3.90.105.10">
    <property type="entry name" value="Molybdopterin biosynthesis moea protein, domain 2"/>
    <property type="match status" value="1"/>
</dbReference>
<dbReference type="FunFam" id="2.170.190.11:FF:000006">
    <property type="entry name" value="Molybdopterin molybdenumtransferase"/>
    <property type="match status" value="1"/>
</dbReference>
<dbReference type="SUPFAM" id="SSF53218">
    <property type="entry name" value="Molybdenum cofactor biosynthesis proteins"/>
    <property type="match status" value="1"/>
</dbReference>
<keyword evidence="3" id="KW-0501">Molybdenum cofactor biosynthesis</keyword>
<evidence type="ECO:0000256" key="2">
    <source>
        <dbReference type="ARBA" id="ARBA00012509"/>
    </source>
</evidence>
<dbReference type="GO" id="GO:0046872">
    <property type="term" value="F:metal ion binding"/>
    <property type="evidence" value="ECO:0007669"/>
    <property type="project" value="UniProtKB-UniRule"/>
</dbReference>
<dbReference type="Pfam" id="PF03453">
    <property type="entry name" value="MoeA_N"/>
    <property type="match status" value="1"/>
</dbReference>
<dbReference type="SUPFAM" id="SSF63882">
    <property type="entry name" value="MoeA N-terminal region -like"/>
    <property type="match status" value="1"/>
</dbReference>
<gene>
    <name evidence="5" type="ORF">QBC33DRAFT_201632</name>
</gene>
<dbReference type="EC" id="2.7.7.75" evidence="2"/>
<evidence type="ECO:0000256" key="3">
    <source>
        <dbReference type="RuleBase" id="RU365090"/>
    </source>
</evidence>
<comment type="caution">
    <text evidence="5">The sequence shown here is derived from an EMBL/GenBank/DDBJ whole genome shotgun (WGS) entry which is preliminary data.</text>
</comment>
<dbReference type="Pfam" id="PF00994">
    <property type="entry name" value="MoCF_biosynth"/>
    <property type="match status" value="1"/>
</dbReference>
<dbReference type="EMBL" id="MU839021">
    <property type="protein sequence ID" value="KAK1764203.1"/>
    <property type="molecule type" value="Genomic_DNA"/>
</dbReference>
<dbReference type="SUPFAM" id="SSF63867">
    <property type="entry name" value="MoeA C-terminal domain-like"/>
    <property type="match status" value="1"/>
</dbReference>
<dbReference type="Proteomes" id="UP001244011">
    <property type="component" value="Unassembled WGS sequence"/>
</dbReference>
<evidence type="ECO:0000313" key="5">
    <source>
        <dbReference type="EMBL" id="KAK1764203.1"/>
    </source>
</evidence>
<keyword evidence="3" id="KW-0808">Transferase</keyword>
<dbReference type="GO" id="GO:0061598">
    <property type="term" value="F:molybdopterin adenylyltransferase activity"/>
    <property type="evidence" value="ECO:0007669"/>
    <property type="project" value="UniProtKB-UniRule"/>
</dbReference>
<sequence length="439" mass="47081">MALSYSAALERLQEVAQSLRACRTRQQESVPLEDAVGRIASCDLASPKSTPEHDTSAMDGYAIRSQATTAASLENPAVFRIHGTVAAGDDPRHLVAVPDGDGVEPCVEIMTGGIFPDGAPEFDACVKVEDTLLATARGRGCERYVLVTKPVNPNANRRFAGNDIGKGDVIVKRGETIRLSHLMPLASVGFESAPVLRKLRVGVFSTGKELVRGKGGAADVNGPYLTAALRDMAVDADFLGTLDDDPATLQYHLQREADSALYDVILTSGAVSVGKFDFVRQVLDRMSAEIVFHGLAIRPGHPVLFALVPSADRKTAFFGLPGNPGAAAACFRFLVVPYLRSVQGQGLEQAEMASLRHSPDHNRHKNTGPGRELDSFRHGVLEAINGGLVVEATEQQSPAKLWPFIRANCWIHVERDRELEEAGLVKCYPISPGNVAAAS</sequence>
<keyword evidence="6" id="KW-1185">Reference proteome</keyword>
<dbReference type="InterPro" id="IPR036425">
    <property type="entry name" value="MoaB/Mog-like_dom_sf"/>
</dbReference>